<dbReference type="GO" id="GO:0055088">
    <property type="term" value="P:lipid homeostasis"/>
    <property type="evidence" value="ECO:0007669"/>
    <property type="project" value="TreeGrafter"/>
</dbReference>
<keyword evidence="4" id="KW-1185">Reference proteome</keyword>
<accession>A0A9P8PAC6</accession>
<name>A0A9P8PAC6_9ASCO</name>
<proteinExistence type="predicted"/>
<dbReference type="GO" id="GO:0035965">
    <property type="term" value="P:cardiolipin acyl-chain remodeling"/>
    <property type="evidence" value="ECO:0007669"/>
    <property type="project" value="TreeGrafter"/>
</dbReference>
<evidence type="ECO:0000313" key="4">
    <source>
        <dbReference type="Proteomes" id="UP000769157"/>
    </source>
</evidence>
<feature type="domain" description="AB hydrolase-1" evidence="2">
    <location>
        <begin position="91"/>
        <end position="427"/>
    </location>
</feature>
<reference evidence="3" key="2">
    <citation type="submission" date="2021-01" db="EMBL/GenBank/DDBJ databases">
        <authorList>
            <person name="Schikora-Tamarit M.A."/>
        </authorList>
    </citation>
    <scope>NUCLEOTIDE SEQUENCE</scope>
    <source>
        <strain evidence="3">CBS6075</strain>
    </source>
</reference>
<dbReference type="RefSeq" id="XP_046062932.1">
    <property type="nucleotide sequence ID" value="XM_046203124.1"/>
</dbReference>
<dbReference type="Proteomes" id="UP000769157">
    <property type="component" value="Unassembled WGS sequence"/>
</dbReference>
<comment type="caution">
    <text evidence="3">The sequence shown here is derived from an EMBL/GenBank/DDBJ whole genome shotgun (WGS) entry which is preliminary data.</text>
</comment>
<dbReference type="GO" id="GO:0005743">
    <property type="term" value="C:mitochondrial inner membrane"/>
    <property type="evidence" value="ECO:0007669"/>
    <property type="project" value="TreeGrafter"/>
</dbReference>
<dbReference type="PANTHER" id="PTHR42886">
    <property type="entry name" value="RE40534P-RELATED"/>
    <property type="match status" value="1"/>
</dbReference>
<reference evidence="3" key="1">
    <citation type="journal article" date="2021" name="Open Biol.">
        <title>Shared evolutionary footprints suggest mitochondrial oxidative damage underlies multiple complex I losses in fungi.</title>
        <authorList>
            <person name="Schikora-Tamarit M.A."/>
            <person name="Marcet-Houben M."/>
            <person name="Nosek J."/>
            <person name="Gabaldon T."/>
        </authorList>
    </citation>
    <scope>NUCLEOTIDE SEQUENCE</scope>
    <source>
        <strain evidence="3">CBS6075</strain>
    </source>
</reference>
<dbReference type="GeneID" id="70234239"/>
<dbReference type="SUPFAM" id="SSF53474">
    <property type="entry name" value="alpha/beta-Hydrolases"/>
    <property type="match status" value="1"/>
</dbReference>
<evidence type="ECO:0000313" key="3">
    <source>
        <dbReference type="EMBL" id="KAH3668518.1"/>
    </source>
</evidence>
<dbReference type="InterPro" id="IPR000073">
    <property type="entry name" value="AB_hydrolase_1"/>
</dbReference>
<organism evidence="3 4">
    <name type="scientific">Ogataea philodendri</name>
    <dbReference type="NCBI Taxonomy" id="1378263"/>
    <lineage>
        <taxon>Eukaryota</taxon>
        <taxon>Fungi</taxon>
        <taxon>Dikarya</taxon>
        <taxon>Ascomycota</taxon>
        <taxon>Saccharomycotina</taxon>
        <taxon>Pichiomycetes</taxon>
        <taxon>Pichiales</taxon>
        <taxon>Pichiaceae</taxon>
        <taxon>Ogataea</taxon>
    </lineage>
</organism>
<protein>
    <recommendedName>
        <fullName evidence="2">AB hydrolase-1 domain-containing protein</fullName>
    </recommendedName>
</protein>
<dbReference type="GO" id="GO:0004623">
    <property type="term" value="F:phospholipase A2 activity"/>
    <property type="evidence" value="ECO:0007669"/>
    <property type="project" value="TreeGrafter"/>
</dbReference>
<dbReference type="Gene3D" id="3.40.50.1820">
    <property type="entry name" value="alpha/beta hydrolase"/>
    <property type="match status" value="1"/>
</dbReference>
<dbReference type="EMBL" id="JAEUBE010000158">
    <property type="protein sequence ID" value="KAH3668518.1"/>
    <property type="molecule type" value="Genomic_DNA"/>
</dbReference>
<dbReference type="GO" id="GO:0042171">
    <property type="term" value="F:lysophosphatidic acid acyltransferase activity"/>
    <property type="evidence" value="ECO:0007669"/>
    <property type="project" value="TreeGrafter"/>
</dbReference>
<dbReference type="InterPro" id="IPR029058">
    <property type="entry name" value="AB_hydrolase_fold"/>
</dbReference>
<dbReference type="GO" id="GO:0006654">
    <property type="term" value="P:phosphatidic acid biosynthetic process"/>
    <property type="evidence" value="ECO:0007669"/>
    <property type="project" value="TreeGrafter"/>
</dbReference>
<dbReference type="AlphaFoldDB" id="A0A9P8PAC6"/>
<dbReference type="OrthoDB" id="7457040at2759"/>
<dbReference type="PANTHER" id="PTHR42886:SF23">
    <property type="entry name" value="1-ACYLGLYCEROL-3-PHOSPHATE O-ACYLTRANSFERASE ICT1-RELATED"/>
    <property type="match status" value="1"/>
</dbReference>
<feature type="compositionally biased region" description="Polar residues" evidence="1">
    <location>
        <begin position="245"/>
        <end position="265"/>
    </location>
</feature>
<sequence length="439" mass="49503">MAEVDQVSLATKPELPPVVITYMGALKLYFSFKPLTHFEDQILSYLPFYPNPTETKRSQIINTPIDKDGNYIHEFFIENTQKPADNRQLDVVLVHGYGAALGFFYKNFDALTNVPGIRLHALDLLGFGLSSRPKFPNLKGDTVEDVLASEDFFIDSLESWRKAKGIDHFVLMGHSLGGYLSAAYYMKYGDGIVDKLVMISPVGIERTDLSFYATHERRPSIEIEAKLASTQGIDLTNEFTDHQQKQGTTPTSDTAPDNVSVSSDATDSDPTEFLNQVRKAPRIGSLLTRLWESNCSPFQIARLVGPISSKLISRWTYNRFGKLEDIEELRIINEYTTKILLAKGSGEFALTRILAPGAVAKLPMIERLPKRIKVKSLWLYGEVDWMSKEGGYQIVKNINEINKDNSDARAKFRILKNAGHHVYLDNASDFEYQVLKFIS</sequence>
<dbReference type="Pfam" id="PF00561">
    <property type="entry name" value="Abhydrolase_1"/>
    <property type="match status" value="1"/>
</dbReference>
<evidence type="ECO:0000259" key="2">
    <source>
        <dbReference type="Pfam" id="PF00561"/>
    </source>
</evidence>
<gene>
    <name evidence="3" type="ORF">OGAPHI_002272</name>
</gene>
<evidence type="ECO:0000256" key="1">
    <source>
        <dbReference type="SAM" id="MobiDB-lite"/>
    </source>
</evidence>
<feature type="region of interest" description="Disordered" evidence="1">
    <location>
        <begin position="242"/>
        <end position="270"/>
    </location>
</feature>